<comment type="similarity">
    <text evidence="2 6">Belongs to the acyl-CoA dehydrogenase family.</text>
</comment>
<dbReference type="InterPro" id="IPR046373">
    <property type="entry name" value="Acyl-CoA_Oxase/DH_mid-dom_sf"/>
</dbReference>
<dbReference type="FunFam" id="1.20.140.10:FF:000004">
    <property type="entry name" value="Acyl-CoA dehydrogenase FadE25"/>
    <property type="match status" value="1"/>
</dbReference>
<dbReference type="FunFam" id="2.40.110.10:FF:000009">
    <property type="entry name" value="Acyl-CoA dehydrogenase"/>
    <property type="match status" value="1"/>
</dbReference>
<dbReference type="RefSeq" id="WP_005043008.1">
    <property type="nucleotide sequence ID" value="NZ_AOME01000053.1"/>
</dbReference>
<dbReference type="InterPro" id="IPR009075">
    <property type="entry name" value="AcylCo_DH/oxidase_C"/>
</dbReference>
<dbReference type="InterPro" id="IPR013786">
    <property type="entry name" value="AcylCoA_DH/ox_N"/>
</dbReference>
<dbReference type="PROSITE" id="PS00072">
    <property type="entry name" value="ACYL_COA_DH_1"/>
    <property type="match status" value="1"/>
</dbReference>
<dbReference type="Gene3D" id="1.10.540.10">
    <property type="entry name" value="Acyl-CoA dehydrogenase/oxidase, N-terminal domain"/>
    <property type="match status" value="1"/>
</dbReference>
<comment type="caution">
    <text evidence="10">The sequence shown here is derived from an EMBL/GenBank/DDBJ whole genome shotgun (WGS) entry which is preliminary data.</text>
</comment>
<evidence type="ECO:0000313" key="10">
    <source>
        <dbReference type="EMBL" id="EMA52727.1"/>
    </source>
</evidence>
<dbReference type="PATRIC" id="fig|1227456.3.peg.1951"/>
<dbReference type="Gene3D" id="1.20.140.10">
    <property type="entry name" value="Butyryl-CoA Dehydrogenase, subunit A, domain 3"/>
    <property type="match status" value="1"/>
</dbReference>
<evidence type="ECO:0000256" key="4">
    <source>
        <dbReference type="ARBA" id="ARBA00022827"/>
    </source>
</evidence>
<keyword evidence="3 6" id="KW-0285">Flavoprotein</keyword>
<evidence type="ECO:0000256" key="2">
    <source>
        <dbReference type="ARBA" id="ARBA00009347"/>
    </source>
</evidence>
<comment type="cofactor">
    <cofactor evidence="1 6">
        <name>FAD</name>
        <dbReference type="ChEBI" id="CHEBI:57692"/>
    </cofactor>
</comment>
<evidence type="ECO:0000259" key="8">
    <source>
        <dbReference type="Pfam" id="PF02770"/>
    </source>
</evidence>
<dbReference type="CDD" id="cd01158">
    <property type="entry name" value="SCAD_SBCAD"/>
    <property type="match status" value="1"/>
</dbReference>
<dbReference type="InterPro" id="IPR036250">
    <property type="entry name" value="AcylCo_DH-like_C"/>
</dbReference>
<dbReference type="STRING" id="1227456.C450_09678"/>
<gene>
    <name evidence="10" type="ORF">C450_09678</name>
</gene>
<dbReference type="SUPFAM" id="SSF56645">
    <property type="entry name" value="Acyl-CoA dehydrogenase NM domain-like"/>
    <property type="match status" value="1"/>
</dbReference>
<dbReference type="InterPro" id="IPR006091">
    <property type="entry name" value="Acyl-CoA_Oxase/DH_mid-dom"/>
</dbReference>
<organism evidence="10 11">
    <name type="scientific">Halococcus salifodinae DSM 8989</name>
    <dbReference type="NCBI Taxonomy" id="1227456"/>
    <lineage>
        <taxon>Archaea</taxon>
        <taxon>Methanobacteriati</taxon>
        <taxon>Methanobacteriota</taxon>
        <taxon>Stenosarchaea group</taxon>
        <taxon>Halobacteria</taxon>
        <taxon>Halobacteriales</taxon>
        <taxon>Halococcaceae</taxon>
        <taxon>Halococcus</taxon>
    </lineage>
</organism>
<dbReference type="FunFam" id="1.10.540.10:FF:000002">
    <property type="entry name" value="Acyl-CoA dehydrogenase FadE19"/>
    <property type="match status" value="1"/>
</dbReference>
<dbReference type="InterPro" id="IPR037069">
    <property type="entry name" value="AcylCoA_DH/ox_N_sf"/>
</dbReference>
<dbReference type="PANTHER" id="PTHR43884">
    <property type="entry name" value="ACYL-COA DEHYDROGENASE"/>
    <property type="match status" value="1"/>
</dbReference>
<evidence type="ECO:0000256" key="5">
    <source>
        <dbReference type="ARBA" id="ARBA00023002"/>
    </source>
</evidence>
<evidence type="ECO:0000256" key="1">
    <source>
        <dbReference type="ARBA" id="ARBA00001974"/>
    </source>
</evidence>
<dbReference type="InterPro" id="IPR009100">
    <property type="entry name" value="AcylCoA_DH/oxidase_NM_dom_sf"/>
</dbReference>
<dbReference type="PIRSF" id="PIRSF016578">
    <property type="entry name" value="HsaA"/>
    <property type="match status" value="1"/>
</dbReference>
<evidence type="ECO:0000313" key="11">
    <source>
        <dbReference type="Proteomes" id="UP000011625"/>
    </source>
</evidence>
<feature type="domain" description="Acyl-CoA dehydrogenase/oxidase C-terminal" evidence="7">
    <location>
        <begin position="230"/>
        <end position="379"/>
    </location>
</feature>
<reference evidence="10 11" key="1">
    <citation type="journal article" date="2014" name="PLoS Genet.">
        <title>Phylogenetically driven sequencing of extremely halophilic archaea reveals strategies for static and dynamic osmo-response.</title>
        <authorList>
            <person name="Becker E.A."/>
            <person name="Seitzer P.M."/>
            <person name="Tritt A."/>
            <person name="Larsen D."/>
            <person name="Krusor M."/>
            <person name="Yao A.I."/>
            <person name="Wu D."/>
            <person name="Madern D."/>
            <person name="Eisen J.A."/>
            <person name="Darling A.E."/>
            <person name="Facciotti M.T."/>
        </authorList>
    </citation>
    <scope>NUCLEOTIDE SEQUENCE [LARGE SCALE GENOMIC DNA]</scope>
    <source>
        <strain evidence="10 11">DSM 8989</strain>
    </source>
</reference>
<evidence type="ECO:0000256" key="6">
    <source>
        <dbReference type="RuleBase" id="RU362125"/>
    </source>
</evidence>
<dbReference type="GO" id="GO:0003995">
    <property type="term" value="F:acyl-CoA dehydrogenase activity"/>
    <property type="evidence" value="ECO:0007669"/>
    <property type="project" value="InterPro"/>
</dbReference>
<dbReference type="PROSITE" id="PS00073">
    <property type="entry name" value="ACYL_COA_DH_2"/>
    <property type="match status" value="1"/>
</dbReference>
<dbReference type="AlphaFoldDB" id="M0N461"/>
<proteinExistence type="inferred from homology"/>
<dbReference type="SUPFAM" id="SSF47203">
    <property type="entry name" value="Acyl-CoA dehydrogenase C-terminal domain-like"/>
    <property type="match status" value="1"/>
</dbReference>
<evidence type="ECO:0000256" key="3">
    <source>
        <dbReference type="ARBA" id="ARBA00022630"/>
    </source>
</evidence>
<name>M0N461_9EURY</name>
<dbReference type="Pfam" id="PF00441">
    <property type="entry name" value="Acyl-CoA_dh_1"/>
    <property type="match status" value="1"/>
</dbReference>
<sequence>MDFSRSAEQKQIAEMVAEFVDEEIKPRAAEIDHEDEFPHDLVDEMAELGLMGMPFPEEYGGAGLDYHSYAIGLSEIARGSGGLGTVVAAHISLAGNMLYEFGSESQKEEYLTPLAEGEDIGAFALSEAGAGSDVPAMETTAEKDGDEYVVDGGKLWISNGSVADTVTLFAKTDPDAGNKGISSFVVRPDEDDGFHVEGTEDKLGDKGCPTAELRFDGMRIPEERRLGEEGRGFVHALKTLNGGRITIAARGVGIAQAALDEALQYSQDREQFDQPISDFQTIQHKLADMDTKLQAARLLMHQAADLKIRGEDYRKEASQAKLYASEISREVANEGIQIHGGYGYTKDFPAERFYRDAKLNEIYEGTSEVLRNTIAQQLLD</sequence>
<dbReference type="Pfam" id="PF02770">
    <property type="entry name" value="Acyl-CoA_dh_M"/>
    <property type="match status" value="1"/>
</dbReference>
<feature type="domain" description="Acyl-CoA dehydrogenase/oxidase N-terminal" evidence="9">
    <location>
        <begin position="6"/>
        <end position="118"/>
    </location>
</feature>
<dbReference type="OrthoDB" id="275197at2157"/>
<dbReference type="Proteomes" id="UP000011625">
    <property type="component" value="Unassembled WGS sequence"/>
</dbReference>
<dbReference type="InterPro" id="IPR006089">
    <property type="entry name" value="Acyl-CoA_DH_CS"/>
</dbReference>
<dbReference type="GO" id="GO:0050660">
    <property type="term" value="F:flavin adenine dinucleotide binding"/>
    <property type="evidence" value="ECO:0007669"/>
    <property type="project" value="InterPro"/>
</dbReference>
<keyword evidence="11" id="KW-1185">Reference proteome</keyword>
<dbReference type="Gene3D" id="2.40.110.10">
    <property type="entry name" value="Butyryl-CoA Dehydrogenase, subunit A, domain 2"/>
    <property type="match status" value="1"/>
</dbReference>
<feature type="domain" description="Acyl-CoA oxidase/dehydrogenase middle" evidence="8">
    <location>
        <begin position="122"/>
        <end position="217"/>
    </location>
</feature>
<evidence type="ECO:0000259" key="9">
    <source>
        <dbReference type="Pfam" id="PF02771"/>
    </source>
</evidence>
<accession>M0N461</accession>
<dbReference type="Pfam" id="PF02771">
    <property type="entry name" value="Acyl-CoA_dh_N"/>
    <property type="match status" value="1"/>
</dbReference>
<keyword evidence="4 6" id="KW-0274">FAD</keyword>
<keyword evidence="5 6" id="KW-0560">Oxidoreductase</keyword>
<protein>
    <submittedName>
        <fullName evidence="10">Acyl-CoA dehydrogenase</fullName>
    </submittedName>
</protein>
<dbReference type="EMBL" id="AOME01000053">
    <property type="protein sequence ID" value="EMA52727.1"/>
    <property type="molecule type" value="Genomic_DNA"/>
</dbReference>
<dbReference type="PANTHER" id="PTHR43884:SF12">
    <property type="entry name" value="ISOVALERYL-COA DEHYDROGENASE, MITOCHONDRIAL-RELATED"/>
    <property type="match status" value="1"/>
</dbReference>
<evidence type="ECO:0000259" key="7">
    <source>
        <dbReference type="Pfam" id="PF00441"/>
    </source>
</evidence>